<accession>A0A9Q0JX03</accession>
<sequence>MKREQSPSTKETNNHSRTRRSIKQWTYSLRRASSGLGASSQFIVRLMPKESSTNNSMGRSSEDEFAIFLASQATSSLSSSRQATSSLSSSEDEGDADNLDIQDGSEVPPIELTTDLTEEGDVHHTPQAAVGHRLDRTPSALRKRNRSTDIMEL</sequence>
<dbReference type="AlphaFoldDB" id="A0A9Q0JX03"/>
<feature type="compositionally biased region" description="Acidic residues" evidence="1">
    <location>
        <begin position="90"/>
        <end position="100"/>
    </location>
</feature>
<feature type="compositionally biased region" description="Low complexity" evidence="1">
    <location>
        <begin position="72"/>
        <end position="89"/>
    </location>
</feature>
<comment type="caution">
    <text evidence="2">The sequence shown here is derived from an EMBL/GenBank/DDBJ whole genome shotgun (WGS) entry which is preliminary data.</text>
</comment>
<dbReference type="EMBL" id="JAMYWD010000011">
    <property type="protein sequence ID" value="KAJ4954617.1"/>
    <property type="molecule type" value="Genomic_DNA"/>
</dbReference>
<evidence type="ECO:0000256" key="1">
    <source>
        <dbReference type="SAM" id="MobiDB-lite"/>
    </source>
</evidence>
<protein>
    <submittedName>
        <fullName evidence="2">Uncharacterized protein</fullName>
    </submittedName>
</protein>
<evidence type="ECO:0000313" key="2">
    <source>
        <dbReference type="EMBL" id="KAJ4954617.1"/>
    </source>
</evidence>
<reference evidence="2" key="1">
    <citation type="journal article" date="2023" name="Plant J.">
        <title>The genome of the king protea, Protea cynaroides.</title>
        <authorList>
            <person name="Chang J."/>
            <person name="Duong T.A."/>
            <person name="Schoeman C."/>
            <person name="Ma X."/>
            <person name="Roodt D."/>
            <person name="Barker N."/>
            <person name="Li Z."/>
            <person name="Van de Peer Y."/>
            <person name="Mizrachi E."/>
        </authorList>
    </citation>
    <scope>NUCLEOTIDE SEQUENCE</scope>
    <source>
        <tissue evidence="2">Young leaves</tissue>
    </source>
</reference>
<proteinExistence type="predicted"/>
<dbReference type="Proteomes" id="UP001141806">
    <property type="component" value="Unassembled WGS sequence"/>
</dbReference>
<organism evidence="2 3">
    <name type="scientific">Protea cynaroides</name>
    <dbReference type="NCBI Taxonomy" id="273540"/>
    <lineage>
        <taxon>Eukaryota</taxon>
        <taxon>Viridiplantae</taxon>
        <taxon>Streptophyta</taxon>
        <taxon>Embryophyta</taxon>
        <taxon>Tracheophyta</taxon>
        <taxon>Spermatophyta</taxon>
        <taxon>Magnoliopsida</taxon>
        <taxon>Proteales</taxon>
        <taxon>Proteaceae</taxon>
        <taxon>Protea</taxon>
    </lineage>
</organism>
<name>A0A9Q0JX03_9MAGN</name>
<feature type="region of interest" description="Disordered" evidence="1">
    <location>
        <begin position="1"/>
        <end position="25"/>
    </location>
</feature>
<feature type="compositionally biased region" description="Polar residues" evidence="1">
    <location>
        <begin position="1"/>
        <end position="11"/>
    </location>
</feature>
<keyword evidence="3" id="KW-1185">Reference proteome</keyword>
<evidence type="ECO:0000313" key="3">
    <source>
        <dbReference type="Proteomes" id="UP001141806"/>
    </source>
</evidence>
<gene>
    <name evidence="2" type="ORF">NE237_011400</name>
</gene>
<feature type="region of interest" description="Disordered" evidence="1">
    <location>
        <begin position="72"/>
        <end position="153"/>
    </location>
</feature>